<evidence type="ECO:0000256" key="7">
    <source>
        <dbReference type="SAM" id="Phobius"/>
    </source>
</evidence>
<dbReference type="PROSITE" id="PS50885">
    <property type="entry name" value="HAMP"/>
    <property type="match status" value="1"/>
</dbReference>
<dbReference type="GO" id="GO:0007165">
    <property type="term" value="P:signal transduction"/>
    <property type="evidence" value="ECO:0007669"/>
    <property type="project" value="InterPro"/>
</dbReference>
<dbReference type="AlphaFoldDB" id="A0A1W1HF26"/>
<evidence type="ECO:0000313" key="10">
    <source>
        <dbReference type="Proteomes" id="UP000191931"/>
    </source>
</evidence>
<organism evidence="9 10">
    <name type="scientific">Desulfamplus magnetovallimortis</name>
    <dbReference type="NCBI Taxonomy" id="1246637"/>
    <lineage>
        <taxon>Bacteria</taxon>
        <taxon>Pseudomonadati</taxon>
        <taxon>Thermodesulfobacteriota</taxon>
        <taxon>Desulfobacteria</taxon>
        <taxon>Desulfobacterales</taxon>
        <taxon>Desulfobacteraceae</taxon>
        <taxon>Desulfamplus</taxon>
    </lineage>
</organism>
<comment type="subcellular location">
    <subcellularLocation>
        <location evidence="1">Cell membrane</location>
        <topology evidence="1">Multi-pass membrane protein</topology>
    </subcellularLocation>
</comment>
<dbReference type="STRING" id="1246637.MTBBW1_2690007"/>
<dbReference type="Pfam" id="PF00672">
    <property type="entry name" value="HAMP"/>
    <property type="match status" value="1"/>
</dbReference>
<keyword evidence="2" id="KW-1003">Cell membrane</keyword>
<keyword evidence="6 7" id="KW-0472">Membrane</keyword>
<evidence type="ECO:0000256" key="4">
    <source>
        <dbReference type="ARBA" id="ARBA00022692"/>
    </source>
</evidence>
<sequence length="836" mass="91415">MKKIGTIKLGVKFVLIFMAAGLLPLFISGVISVNKASSALSNTVYNQLNAVRDIKKNRIEQFFGACTNDMSMMVEQIDLMKKSAFDHLSTIQQMKKTELEKIFKQIEHDISQLSTNEEIFFAYHEFQTFFDSNSIYEAANESAFQNQKYASEFSTVSAKIDDMYQGLWLNHEVSFGAVVDYTTYKDLFIISADEGVILYHYGYKPGRGKPFVHLSQPPFNEEGIARAWKKVMSSNNIAIEDFSPVSQFIADDNKQIKTGKSETKVDISVGAEAKGYASGKKIEESMFVAAPVHDDAGKIIAVVALQIAGDSINALVQQREGLGISGETYLAAFDGDRIEFRSDMQTMGNGTYVIGRDLTDFAPDYLKKTLAGNSVEDLFVDSAGNPVLVVSDLVTLNENIAWAVISKKSLEEALSGKVSTDVANSAIANVTDTTNEKDYFQTYIETYQYHDFFLINNQGYLFYSAAKESDYRTNMFNGPYAESGLGKLAARVFETKEFGLSDFEPYAPSNNKPAAFIAKPLLHGDEVELIVAMQLSLDAINDIMQERSGMGKTGETYLVGNDKLMRSDTFLDSAHHSVEASFADPLTGKVDTDSVRKALSGNQGEEIITNYKGNSVLSAFAPVQIGHFTWALVGEISTSEAFSEIVSIKYLMAGVSAVTVIFLFGFALFTSRSITLPINKGVNLAKYLSDGDLTKTIDVKREDEIGTLARALNEVSSNLRHMFGDIATGVNTLTSSSTELSAISQQMTSSSEQTADRSNTVASAVEEMSSGMLSMASAAEEATSNVQMIAAAIEEMSASIKEIADNTTSGSRTTENAVKKNSNCITKCDGPWPGRR</sequence>
<dbReference type="PANTHER" id="PTHR32089">
    <property type="entry name" value="METHYL-ACCEPTING CHEMOTAXIS PROTEIN MCPB"/>
    <property type="match status" value="1"/>
</dbReference>
<gene>
    <name evidence="9" type="ORF">MTBBW1_2690007</name>
</gene>
<evidence type="ECO:0000313" key="9">
    <source>
        <dbReference type="EMBL" id="SLM31094.1"/>
    </source>
</evidence>
<feature type="transmembrane region" description="Helical" evidence="7">
    <location>
        <begin position="12"/>
        <end position="33"/>
    </location>
</feature>
<dbReference type="Gene3D" id="3.30.450.20">
    <property type="entry name" value="PAS domain"/>
    <property type="match status" value="1"/>
</dbReference>
<dbReference type="Pfam" id="PF02743">
    <property type="entry name" value="dCache_1"/>
    <property type="match status" value="1"/>
</dbReference>
<dbReference type="InterPro" id="IPR003660">
    <property type="entry name" value="HAMP_dom"/>
</dbReference>
<reference evidence="9 10" key="1">
    <citation type="submission" date="2017-03" db="EMBL/GenBank/DDBJ databases">
        <authorList>
            <person name="Afonso C.L."/>
            <person name="Miller P.J."/>
            <person name="Scott M.A."/>
            <person name="Spackman E."/>
            <person name="Goraichik I."/>
            <person name="Dimitrov K.M."/>
            <person name="Suarez D.L."/>
            <person name="Swayne D.E."/>
        </authorList>
    </citation>
    <scope>NUCLEOTIDE SEQUENCE [LARGE SCALE GENOMIC DNA]</scope>
    <source>
        <strain evidence="9">PRJEB14757</strain>
    </source>
</reference>
<keyword evidence="10" id="KW-1185">Reference proteome</keyword>
<proteinExistence type="predicted"/>
<dbReference type="EMBL" id="FWEV01000189">
    <property type="protein sequence ID" value="SLM31094.1"/>
    <property type="molecule type" value="Genomic_DNA"/>
</dbReference>
<evidence type="ECO:0000259" key="8">
    <source>
        <dbReference type="PROSITE" id="PS50885"/>
    </source>
</evidence>
<dbReference type="SUPFAM" id="SSF58104">
    <property type="entry name" value="Methyl-accepting chemotaxis protein (MCP) signaling domain"/>
    <property type="match status" value="1"/>
</dbReference>
<dbReference type="GO" id="GO:0006935">
    <property type="term" value="P:chemotaxis"/>
    <property type="evidence" value="ECO:0007669"/>
    <property type="project" value="UniProtKB-KW"/>
</dbReference>
<dbReference type="Proteomes" id="UP000191931">
    <property type="component" value="Unassembled WGS sequence"/>
</dbReference>
<feature type="transmembrane region" description="Helical" evidence="7">
    <location>
        <begin position="650"/>
        <end position="670"/>
    </location>
</feature>
<keyword evidence="5 7" id="KW-1133">Transmembrane helix</keyword>
<evidence type="ECO:0000256" key="3">
    <source>
        <dbReference type="ARBA" id="ARBA00022500"/>
    </source>
</evidence>
<accession>A0A1W1HF26</accession>
<dbReference type="PANTHER" id="PTHR32089:SF112">
    <property type="entry name" value="LYSOZYME-LIKE PROTEIN-RELATED"/>
    <property type="match status" value="1"/>
</dbReference>
<evidence type="ECO:0000256" key="6">
    <source>
        <dbReference type="ARBA" id="ARBA00023136"/>
    </source>
</evidence>
<dbReference type="SMART" id="SM00304">
    <property type="entry name" value="HAMP"/>
    <property type="match status" value="2"/>
</dbReference>
<evidence type="ECO:0000256" key="5">
    <source>
        <dbReference type="ARBA" id="ARBA00022989"/>
    </source>
</evidence>
<evidence type="ECO:0000256" key="1">
    <source>
        <dbReference type="ARBA" id="ARBA00004651"/>
    </source>
</evidence>
<feature type="domain" description="HAMP" evidence="8">
    <location>
        <begin position="672"/>
        <end position="724"/>
    </location>
</feature>
<dbReference type="Gene3D" id="1.10.287.950">
    <property type="entry name" value="Methyl-accepting chemotaxis protein"/>
    <property type="match status" value="1"/>
</dbReference>
<keyword evidence="3" id="KW-0145">Chemotaxis</keyword>
<name>A0A1W1HF26_9BACT</name>
<keyword evidence="4 7" id="KW-0812">Transmembrane</keyword>
<protein>
    <recommendedName>
        <fullName evidence="8">HAMP domain-containing protein</fullName>
    </recommendedName>
</protein>
<dbReference type="RefSeq" id="WP_186441743.1">
    <property type="nucleotide sequence ID" value="NZ_LT828575.1"/>
</dbReference>
<dbReference type="InterPro" id="IPR033479">
    <property type="entry name" value="dCache_1"/>
</dbReference>
<evidence type="ECO:0000256" key="2">
    <source>
        <dbReference type="ARBA" id="ARBA00022475"/>
    </source>
</evidence>
<dbReference type="GO" id="GO:0005886">
    <property type="term" value="C:plasma membrane"/>
    <property type="evidence" value="ECO:0007669"/>
    <property type="project" value="UniProtKB-SubCell"/>
</dbReference>
<dbReference type="CDD" id="cd06225">
    <property type="entry name" value="HAMP"/>
    <property type="match status" value="1"/>
</dbReference>